<dbReference type="GO" id="GO:0071004">
    <property type="term" value="C:U2-type prespliceosome"/>
    <property type="evidence" value="ECO:0007669"/>
    <property type="project" value="TreeGrafter"/>
</dbReference>
<protein>
    <recommendedName>
        <fullName evidence="1">SURP motif domain-containing protein</fullName>
    </recommendedName>
</protein>
<organism evidence="2 3">
    <name type="scientific">Kazachstania africana (strain ATCC 22294 / BCRC 22015 / CBS 2517 / CECT 1963 / NBRC 1671 / NRRL Y-8276)</name>
    <name type="common">Yeast</name>
    <name type="synonym">Kluyveromyces africanus</name>
    <dbReference type="NCBI Taxonomy" id="1071382"/>
    <lineage>
        <taxon>Eukaryota</taxon>
        <taxon>Fungi</taxon>
        <taxon>Dikarya</taxon>
        <taxon>Ascomycota</taxon>
        <taxon>Saccharomycotina</taxon>
        <taxon>Saccharomycetes</taxon>
        <taxon>Saccharomycetales</taxon>
        <taxon>Saccharomycetaceae</taxon>
        <taxon>Kazachstania</taxon>
    </lineage>
</organism>
<sequence length="282" mass="33192">MESLDEELKKNIEKTVGFIKANGREFEAKLLNDPRDRFSFIRPENEHYEHYISLLEGTSTSDVLKNIPKQPGLFVFSEYDKVGNIPAEDIEIIKKTAEFVVVQSGEDKSYDVLMDQILLRCESREDDTFKFLNKEHKLHSTFIDFVNQYKQIQRSEKIEKLDSWQGILTRSFERAKYNEYIKQMTKKNAKLGKFYKVRFTAIDWSKFHKITEQPCEKTNILDFSELSRLKITDNKPIINAFFSKASDNVTESEANSQTKKRKKKFIVKEAGETRLQKKKMKK</sequence>
<dbReference type="Gene3D" id="1.10.10.790">
    <property type="entry name" value="Surp module"/>
    <property type="match status" value="2"/>
</dbReference>
<dbReference type="GO" id="GO:0045292">
    <property type="term" value="P:mRNA cis splicing, via spliceosome"/>
    <property type="evidence" value="ECO:0007669"/>
    <property type="project" value="InterPro"/>
</dbReference>
<name>H2AWJ8_KAZAF</name>
<dbReference type="KEGG" id="kaf:KAFR_0F01510"/>
<dbReference type="SUPFAM" id="SSF109905">
    <property type="entry name" value="Surp module (SWAP domain)"/>
    <property type="match status" value="2"/>
</dbReference>
<dbReference type="PANTHER" id="PTHR15316:SF1">
    <property type="entry name" value="SPLICING FACTOR 3A SUBUNIT 1"/>
    <property type="match status" value="1"/>
</dbReference>
<dbReference type="SMART" id="SM00648">
    <property type="entry name" value="SWAP"/>
    <property type="match status" value="2"/>
</dbReference>
<dbReference type="GO" id="GO:0071013">
    <property type="term" value="C:catalytic step 2 spliceosome"/>
    <property type="evidence" value="ECO:0007669"/>
    <property type="project" value="TreeGrafter"/>
</dbReference>
<dbReference type="RefSeq" id="XP_003957883.1">
    <property type="nucleotide sequence ID" value="XM_003957834.1"/>
</dbReference>
<dbReference type="GO" id="GO:0003723">
    <property type="term" value="F:RNA binding"/>
    <property type="evidence" value="ECO:0007669"/>
    <property type="project" value="InterPro"/>
</dbReference>
<feature type="domain" description="SURP motif" evidence="1">
    <location>
        <begin position="11"/>
        <end position="51"/>
    </location>
</feature>
<evidence type="ECO:0000313" key="2">
    <source>
        <dbReference type="EMBL" id="CCF58748.1"/>
    </source>
</evidence>
<feature type="domain" description="SURP motif" evidence="1">
    <location>
        <begin position="92"/>
        <end position="142"/>
    </location>
</feature>
<dbReference type="InterPro" id="IPR045146">
    <property type="entry name" value="SF3A1"/>
</dbReference>
<dbReference type="OrthoDB" id="447637at2759"/>
<evidence type="ECO:0000259" key="1">
    <source>
        <dbReference type="PROSITE" id="PS50128"/>
    </source>
</evidence>
<dbReference type="GO" id="GO:0005686">
    <property type="term" value="C:U2 snRNP"/>
    <property type="evidence" value="ECO:0007669"/>
    <property type="project" value="TreeGrafter"/>
</dbReference>
<proteinExistence type="predicted"/>
<dbReference type="GeneID" id="13884216"/>
<dbReference type="AlphaFoldDB" id="H2AWJ8"/>
<dbReference type="EMBL" id="HE650826">
    <property type="protein sequence ID" value="CCF58748.1"/>
    <property type="molecule type" value="Genomic_DNA"/>
</dbReference>
<gene>
    <name evidence="2" type="primary">KAFR0F01510</name>
    <name evidence="2" type="ORF">KAFR_0F01510</name>
</gene>
<reference evidence="2 3" key="1">
    <citation type="journal article" date="2011" name="Proc. Natl. Acad. Sci. U.S.A.">
        <title>Evolutionary erosion of yeast sex chromosomes by mating-type switching accidents.</title>
        <authorList>
            <person name="Gordon J.L."/>
            <person name="Armisen D."/>
            <person name="Proux-Wera E."/>
            <person name="Oheigeartaigh S.S."/>
            <person name="Byrne K.P."/>
            <person name="Wolfe K.H."/>
        </authorList>
    </citation>
    <scope>NUCLEOTIDE SEQUENCE [LARGE SCALE GENOMIC DNA]</scope>
    <source>
        <strain evidence="3">ATCC 22294 / BCRC 22015 / CBS 2517 / CECT 1963 / NBRC 1671 / NRRL Y-8276</strain>
    </source>
</reference>
<dbReference type="PANTHER" id="PTHR15316">
    <property type="entry name" value="SPLICEOSOME ASSOCIATED PROTEIN 114/SWAP SPLICING FACTOR-RELATED"/>
    <property type="match status" value="1"/>
</dbReference>
<dbReference type="eggNOG" id="KOG0007">
    <property type="taxonomic scope" value="Eukaryota"/>
</dbReference>
<dbReference type="InterPro" id="IPR035967">
    <property type="entry name" value="SWAP/Surp_sf"/>
</dbReference>
<dbReference type="PROSITE" id="PS50128">
    <property type="entry name" value="SURP"/>
    <property type="match status" value="2"/>
</dbReference>
<dbReference type="HOGENOM" id="CLU_013259_0_0_1"/>
<dbReference type="FunCoup" id="H2AWJ8">
    <property type="interactions" value="231"/>
</dbReference>
<dbReference type="InterPro" id="IPR000061">
    <property type="entry name" value="Surp"/>
</dbReference>
<dbReference type="InParanoid" id="H2AWJ8"/>
<dbReference type="GO" id="GO:0000381">
    <property type="term" value="P:regulation of alternative mRNA splicing, via spliceosome"/>
    <property type="evidence" value="ECO:0007669"/>
    <property type="project" value="TreeGrafter"/>
</dbReference>
<accession>H2AWJ8</accession>
<keyword evidence="3" id="KW-1185">Reference proteome</keyword>
<dbReference type="STRING" id="1071382.H2AWJ8"/>
<dbReference type="Proteomes" id="UP000005220">
    <property type="component" value="Chromosome 6"/>
</dbReference>
<evidence type="ECO:0000313" key="3">
    <source>
        <dbReference type="Proteomes" id="UP000005220"/>
    </source>
</evidence>
<dbReference type="Pfam" id="PF01805">
    <property type="entry name" value="Surp"/>
    <property type="match status" value="2"/>
</dbReference>